<dbReference type="AlphaFoldDB" id="A0A6H5GB62"/>
<keyword evidence="2" id="KW-1185">Reference proteome</keyword>
<organism evidence="1 2">
    <name type="scientific">Nesidiocoris tenuis</name>
    <dbReference type="NCBI Taxonomy" id="355587"/>
    <lineage>
        <taxon>Eukaryota</taxon>
        <taxon>Metazoa</taxon>
        <taxon>Ecdysozoa</taxon>
        <taxon>Arthropoda</taxon>
        <taxon>Hexapoda</taxon>
        <taxon>Insecta</taxon>
        <taxon>Pterygota</taxon>
        <taxon>Neoptera</taxon>
        <taxon>Paraneoptera</taxon>
        <taxon>Hemiptera</taxon>
        <taxon>Heteroptera</taxon>
        <taxon>Panheteroptera</taxon>
        <taxon>Cimicomorpha</taxon>
        <taxon>Miridae</taxon>
        <taxon>Dicyphina</taxon>
        <taxon>Nesidiocoris</taxon>
    </lineage>
</organism>
<name>A0A6H5GB62_9HEMI</name>
<evidence type="ECO:0000313" key="2">
    <source>
        <dbReference type="Proteomes" id="UP000479000"/>
    </source>
</evidence>
<evidence type="ECO:0000313" key="1">
    <source>
        <dbReference type="EMBL" id="CAA9999913.1"/>
    </source>
</evidence>
<reference evidence="1 2" key="1">
    <citation type="submission" date="2020-02" db="EMBL/GenBank/DDBJ databases">
        <authorList>
            <person name="Ferguson B K."/>
        </authorList>
    </citation>
    <scope>NUCLEOTIDE SEQUENCE [LARGE SCALE GENOMIC DNA]</scope>
</reference>
<sequence length="351" mass="39941">MFLTGLYKHDSQQRHLLERHDVNNPITRSPRWKQWEAKRKRKRRHENRQFGHICRHAGIRSLGVRGINCKGWSHPPPPARDPHPRLYRPTPSTLALEYHGIILLPRNERTINFSKNSTAERNLSNKAKRLLLNALKLTQSYSQTSVPCSALDCRRQEAKPRTTAIKVTSRSTRETNANPCQKGSLTKYAEQQSGTTGVTYRSTFADDRCRRLCPRRCPTSRRATRHSTDCWPLIRTPDKPLSAFAVSSIASTAFGGTRSSSLATNIPVPLHNYYQVPGGILFPHQACGIPFPPTETFFPKASRTYKELPTGRKSISYNTLSTPRHVHFEVIRNVAAFRIMMSPRGLAKVRK</sequence>
<dbReference type="EMBL" id="CADCXU010009070">
    <property type="protein sequence ID" value="CAA9999913.1"/>
    <property type="molecule type" value="Genomic_DNA"/>
</dbReference>
<gene>
    <name evidence="1" type="ORF">NTEN_LOCUS6135</name>
</gene>
<protein>
    <submittedName>
        <fullName evidence="1">Uncharacterized protein</fullName>
    </submittedName>
</protein>
<proteinExistence type="predicted"/>
<accession>A0A6H5GB62</accession>
<dbReference type="Proteomes" id="UP000479000">
    <property type="component" value="Unassembled WGS sequence"/>
</dbReference>